<reference evidence="3 4" key="1">
    <citation type="submission" date="2012-05" db="EMBL/GenBank/DDBJ databases">
        <title>The Genome Sequence of Sutterella wadsworthensis 2_1_59BFAA.</title>
        <authorList>
            <consortium name="The Broad Institute Genome Sequencing Platform"/>
            <person name="Earl A."/>
            <person name="Ward D."/>
            <person name="Feldgarden M."/>
            <person name="Gevers D."/>
            <person name="Daigneault M."/>
            <person name="Strauss J."/>
            <person name="Allen-Vercoe E."/>
            <person name="Walker B."/>
            <person name="Young S.K."/>
            <person name="Zeng Q."/>
            <person name="Gargeya S."/>
            <person name="Fitzgerald M."/>
            <person name="Haas B."/>
            <person name="Abouelleil A."/>
            <person name="Alvarado L."/>
            <person name="Arachchi H.M."/>
            <person name="Berlin A.M."/>
            <person name="Chapman S.B."/>
            <person name="Goldberg J."/>
            <person name="Griggs A."/>
            <person name="Gujja S."/>
            <person name="Hansen M."/>
            <person name="Howarth C."/>
            <person name="Imamovic A."/>
            <person name="Larimer J."/>
            <person name="McCowen C."/>
            <person name="Montmayeur A."/>
            <person name="Murphy C."/>
            <person name="Neiman D."/>
            <person name="Pearson M."/>
            <person name="Priest M."/>
            <person name="Roberts A."/>
            <person name="Saif S."/>
            <person name="Shea T."/>
            <person name="Sisk P."/>
            <person name="Sykes S."/>
            <person name="Wortman J."/>
            <person name="Nusbaum C."/>
            <person name="Birren B."/>
        </authorList>
    </citation>
    <scope>NUCLEOTIDE SEQUENCE [LARGE SCALE GENOMIC DNA]</scope>
    <source>
        <strain evidence="3 4">2_1_59BFAA</strain>
    </source>
</reference>
<dbReference type="OrthoDB" id="8613300at2"/>
<evidence type="ECO:0000256" key="1">
    <source>
        <dbReference type="SAM" id="SignalP"/>
    </source>
</evidence>
<dbReference type="Gene3D" id="2.160.20.20">
    <property type="match status" value="1"/>
</dbReference>
<feature type="domain" description="Autotransporter" evidence="2">
    <location>
        <begin position="509"/>
        <end position="764"/>
    </location>
</feature>
<dbReference type="PATRIC" id="fig|742823.3.peg.1436"/>
<dbReference type="InterPro" id="IPR036709">
    <property type="entry name" value="Autotransporte_beta_dom_sf"/>
</dbReference>
<organism evidence="3 4">
    <name type="scientific">Sutterella wadsworthensis 2_1_59BFAA</name>
    <dbReference type="NCBI Taxonomy" id="742823"/>
    <lineage>
        <taxon>Bacteria</taxon>
        <taxon>Pseudomonadati</taxon>
        <taxon>Pseudomonadota</taxon>
        <taxon>Betaproteobacteria</taxon>
        <taxon>Burkholderiales</taxon>
        <taxon>Sutterellaceae</taxon>
        <taxon>Sutterella</taxon>
    </lineage>
</organism>
<comment type="caution">
    <text evidence="3">The sequence shown here is derived from an EMBL/GenBank/DDBJ whole genome shotgun (WGS) entry which is preliminary data.</text>
</comment>
<feature type="signal peptide" evidence="1">
    <location>
        <begin position="1"/>
        <end position="24"/>
    </location>
</feature>
<keyword evidence="4" id="KW-1185">Reference proteome</keyword>
<proteinExistence type="predicted"/>
<evidence type="ECO:0000313" key="3">
    <source>
        <dbReference type="EMBL" id="EKB30964.1"/>
    </source>
</evidence>
<gene>
    <name evidence="3" type="ORF">HMPREF9465_01443</name>
</gene>
<dbReference type="NCBIfam" id="TIGR01414">
    <property type="entry name" value="autotrans_barl"/>
    <property type="match status" value="1"/>
</dbReference>
<accession>K1KGW6</accession>
<dbReference type="Pfam" id="PF03797">
    <property type="entry name" value="Autotransporter"/>
    <property type="match status" value="1"/>
</dbReference>
<sequence length="764" mass="80700">MSGFKLAPLSLIVGSLFVVNAVQAQDFTLDGSSADVTQNVTAEDKITSLNVSGGHTGTITGETITISGTGNVANVTTAGHPTATVSTLTIGTDQTKKVSITTDKDWDLYNNGSSLTVLGEEIHLERTSADGANYGEAFRTTGYGTTKVGNEKTKLVSIKSKGDCIALLPYGGKSQTNGSVTVTAEEIRLEAGANGIWAQNNSTGIEGAYAPVVLNATKGIHITAGSSALVAMSQGRIELNGNTYIKGENAILTRGESIVTINKSGKDIVQMEGDINFNYDKPTSGTGVDADVNINLSGADSYWVVTWGQGKPDDLAKLEVHDLTLSLSDGAQWTPTKIVENDVVNNGTIYTNMNNLVLNGGAVNVTSPDVQVTVDNLTGDGGAVNLATDLTAEEGQQAGTITVTKADENTDLTVKLKNADMTKDLTADDVTPEQAAALNKNVQGDVKSTVKVDEGMYNGAFDVTDAGSTISRGPNSVMQSTLELAAATPLALNRILVNDVHKRMGDIRSMKTTSGVWARYDGGKLSGDADLENDFHTIQVGVDTMPTADAPRFGVALAYTMGDAEYARGEADMDAFSLAAYGLWMGEAGQFVDVVARLGKASTDMTVDGSKKGSMDNIVTALSGEFGWRFDLTKSFYLEPQVELAYTHVDADDLVLSDGSNYRFDDADSLMGRAGFALGFQCPETGNSAYVRVSAVHEFMGDAGVTGGNGTVYEIDGKDTWVEYGLGANFILTNSTYLWADVERTSGGYLDEDWRATVGVRYNF</sequence>
<dbReference type="GO" id="GO:0019867">
    <property type="term" value="C:outer membrane"/>
    <property type="evidence" value="ECO:0007669"/>
    <property type="project" value="InterPro"/>
</dbReference>
<dbReference type="InterPro" id="IPR006315">
    <property type="entry name" value="OM_autotransptr_brl_dom"/>
</dbReference>
<dbReference type="InterPro" id="IPR012332">
    <property type="entry name" value="Autotransporter_pectin_lyase_C"/>
</dbReference>
<feature type="chain" id="PRO_5003849870" evidence="1">
    <location>
        <begin position="25"/>
        <end position="764"/>
    </location>
</feature>
<dbReference type="SMART" id="SM00869">
    <property type="entry name" value="Autotransporter"/>
    <property type="match status" value="1"/>
</dbReference>
<dbReference type="Proteomes" id="UP000005835">
    <property type="component" value="Unassembled WGS sequence"/>
</dbReference>
<dbReference type="RefSeq" id="WP_005435542.1">
    <property type="nucleotide sequence ID" value="NZ_JH815516.1"/>
</dbReference>
<evidence type="ECO:0000313" key="4">
    <source>
        <dbReference type="Proteomes" id="UP000005835"/>
    </source>
</evidence>
<dbReference type="AlphaFoldDB" id="K1KGW6"/>
<protein>
    <submittedName>
        <fullName evidence="3">Outer membrane autotransporter barrel domain-containing protein</fullName>
    </submittedName>
</protein>
<dbReference type="SUPFAM" id="SSF103515">
    <property type="entry name" value="Autotransporter"/>
    <property type="match status" value="1"/>
</dbReference>
<dbReference type="PROSITE" id="PS51208">
    <property type="entry name" value="AUTOTRANSPORTER"/>
    <property type="match status" value="1"/>
</dbReference>
<evidence type="ECO:0000259" key="2">
    <source>
        <dbReference type="PROSITE" id="PS51208"/>
    </source>
</evidence>
<dbReference type="EMBL" id="ADMG01000033">
    <property type="protein sequence ID" value="EKB30964.1"/>
    <property type="molecule type" value="Genomic_DNA"/>
</dbReference>
<dbReference type="InterPro" id="IPR005546">
    <property type="entry name" value="Autotransporte_beta"/>
</dbReference>
<keyword evidence="1" id="KW-0732">Signal</keyword>
<name>K1KGW6_9BURK</name>
<dbReference type="STRING" id="742823.HMPREF9465_01443"/>
<dbReference type="eggNOG" id="COG3468">
    <property type="taxonomic scope" value="Bacteria"/>
</dbReference>
<dbReference type="HOGENOM" id="CLU_402196_0_0_4"/>
<dbReference type="Gene3D" id="2.40.128.130">
    <property type="entry name" value="Autotransporter beta-domain"/>
    <property type="match status" value="1"/>
</dbReference>